<gene>
    <name evidence="7" type="ORF">SAMN06296020_11432</name>
</gene>
<evidence type="ECO:0000256" key="2">
    <source>
        <dbReference type="ARBA" id="ARBA00004777"/>
    </source>
</evidence>
<dbReference type="Proteomes" id="UP001158066">
    <property type="component" value="Unassembled WGS sequence"/>
</dbReference>
<sequence length="307" mass="34874">MTDQLKDKIRQRQPGILTYGITPPKAGQPEEKLREIARRQVDRIQGIDIDALILYDIQDEKERVTEARPFPFMKTLDPQEYSQAYLADLAIPHIIYRCVGKYPPEVLKQWIEGKGTATRYSVFVGAASSSQAVSMSLAQAYQLVSKNDAFLLGGVAIPERHLLKSDEHLRVVSKQQKGCSYFVTQAVYNVEASKNFLSDYYYHCRSESLPLMPVVLTLTPCGSLKTLAFMKWLGVNIPRWLENELCYSSDILDRSIHLSRQAFVELQEFGREKGIPIGCNVESVSVNRVEIEASIQLARDIKQIMNR</sequence>
<evidence type="ECO:0000256" key="3">
    <source>
        <dbReference type="ARBA" id="ARBA00022630"/>
    </source>
</evidence>
<name>A0AA46AK04_9CLOT</name>
<dbReference type="GO" id="GO:0004489">
    <property type="term" value="F:methylenetetrahydrofolate reductase [NAD(P)H] activity"/>
    <property type="evidence" value="ECO:0007669"/>
    <property type="project" value="InterPro"/>
</dbReference>
<dbReference type="AlphaFoldDB" id="A0AA46AK04"/>
<comment type="pathway">
    <text evidence="2 6">One-carbon metabolism; tetrahydrofolate interconversion.</text>
</comment>
<dbReference type="Pfam" id="PF02219">
    <property type="entry name" value="MTHFR"/>
    <property type="match status" value="1"/>
</dbReference>
<dbReference type="EMBL" id="FXUF01000014">
    <property type="protein sequence ID" value="SMP66431.1"/>
    <property type="molecule type" value="Genomic_DNA"/>
</dbReference>
<comment type="similarity">
    <text evidence="6">Belongs to the methylenetetrahydrofolate reductase family.</text>
</comment>
<dbReference type="RefSeq" id="WP_283410270.1">
    <property type="nucleotide sequence ID" value="NZ_FXUF01000014.1"/>
</dbReference>
<comment type="caution">
    <text evidence="7">The sequence shown here is derived from an EMBL/GenBank/DDBJ whole genome shotgun (WGS) entry which is preliminary data.</text>
</comment>
<evidence type="ECO:0000313" key="7">
    <source>
        <dbReference type="EMBL" id="SMP66431.1"/>
    </source>
</evidence>
<protein>
    <recommendedName>
        <fullName evidence="6">Methylenetetrahydrofolate reductase</fullName>
    </recommendedName>
</protein>
<dbReference type="Gene3D" id="3.20.20.220">
    <property type="match status" value="1"/>
</dbReference>
<organism evidence="7 8">
    <name type="scientific">Anoxynatronum buryatiense</name>
    <dbReference type="NCBI Taxonomy" id="489973"/>
    <lineage>
        <taxon>Bacteria</taxon>
        <taxon>Bacillati</taxon>
        <taxon>Bacillota</taxon>
        <taxon>Clostridia</taxon>
        <taxon>Eubacteriales</taxon>
        <taxon>Clostridiaceae</taxon>
        <taxon>Anoxynatronum</taxon>
    </lineage>
</organism>
<keyword evidence="5 6" id="KW-0560">Oxidoreductase</keyword>
<keyword evidence="8" id="KW-1185">Reference proteome</keyword>
<comment type="cofactor">
    <cofactor evidence="1 6">
        <name>FAD</name>
        <dbReference type="ChEBI" id="CHEBI:57692"/>
    </cofactor>
</comment>
<dbReference type="InterPro" id="IPR029041">
    <property type="entry name" value="FAD-linked_oxidoreductase-like"/>
</dbReference>
<keyword evidence="4 6" id="KW-0274">FAD</keyword>
<reference evidence="7" key="1">
    <citation type="submission" date="2017-05" db="EMBL/GenBank/DDBJ databases">
        <authorList>
            <person name="Varghese N."/>
            <person name="Submissions S."/>
        </authorList>
    </citation>
    <scope>NUCLEOTIDE SEQUENCE</scope>
    <source>
        <strain evidence="7">Su22</strain>
    </source>
</reference>
<keyword evidence="3 6" id="KW-0285">Flavoprotein</keyword>
<evidence type="ECO:0000256" key="1">
    <source>
        <dbReference type="ARBA" id="ARBA00001974"/>
    </source>
</evidence>
<accession>A0AA46AK04</accession>
<dbReference type="SUPFAM" id="SSF51730">
    <property type="entry name" value="FAD-linked oxidoreductase"/>
    <property type="match status" value="1"/>
</dbReference>
<evidence type="ECO:0000256" key="6">
    <source>
        <dbReference type="RuleBase" id="RU003862"/>
    </source>
</evidence>
<dbReference type="GO" id="GO:0006555">
    <property type="term" value="P:methionine metabolic process"/>
    <property type="evidence" value="ECO:0007669"/>
    <property type="project" value="InterPro"/>
</dbReference>
<evidence type="ECO:0000256" key="4">
    <source>
        <dbReference type="ARBA" id="ARBA00022827"/>
    </source>
</evidence>
<dbReference type="InterPro" id="IPR003171">
    <property type="entry name" value="Mehydrof_redctse-like"/>
</dbReference>
<evidence type="ECO:0000313" key="8">
    <source>
        <dbReference type="Proteomes" id="UP001158066"/>
    </source>
</evidence>
<proteinExistence type="inferred from homology"/>
<evidence type="ECO:0000256" key="5">
    <source>
        <dbReference type="ARBA" id="ARBA00023002"/>
    </source>
</evidence>